<accession>A0A9P4NF09</accession>
<sequence length="138" mass="15043">MDNKAVVHATFQALCKANLGSQDYYALCSKANMVYLSDIPHFKFDELDFVRRFITLIDLAYESKTRIVCLAAVPLTELFSNILTTSETAALQNAIGDMSVKKEGGSSSSAGETDVRFAVARAVSRLVEMGSNNYGNSD</sequence>
<evidence type="ECO:0000313" key="4">
    <source>
        <dbReference type="Proteomes" id="UP000800235"/>
    </source>
</evidence>
<proteinExistence type="predicted"/>
<gene>
    <name evidence="3" type="ORF">EJ08DRAFT_599528</name>
</gene>
<dbReference type="PANTHER" id="PTHR12169">
    <property type="entry name" value="ATPASE N2B"/>
    <property type="match status" value="1"/>
</dbReference>
<dbReference type="GO" id="GO:0006515">
    <property type="term" value="P:protein quality control for misfolded or incompletely synthesized proteins"/>
    <property type="evidence" value="ECO:0007669"/>
    <property type="project" value="TreeGrafter"/>
</dbReference>
<evidence type="ECO:0000256" key="2">
    <source>
        <dbReference type="ARBA" id="ARBA00022840"/>
    </source>
</evidence>
<name>A0A9P4NF09_9PEZI</name>
<dbReference type="GO" id="GO:0016887">
    <property type="term" value="F:ATP hydrolysis activity"/>
    <property type="evidence" value="ECO:0007669"/>
    <property type="project" value="InterPro"/>
</dbReference>
<keyword evidence="1" id="KW-0547">Nucleotide-binding</keyword>
<evidence type="ECO:0000313" key="3">
    <source>
        <dbReference type="EMBL" id="KAF2418402.1"/>
    </source>
</evidence>
<keyword evidence="4" id="KW-1185">Reference proteome</keyword>
<dbReference type="OrthoDB" id="548867at2759"/>
<reference evidence="3" key="1">
    <citation type="journal article" date="2020" name="Stud. Mycol.">
        <title>101 Dothideomycetes genomes: a test case for predicting lifestyles and emergence of pathogens.</title>
        <authorList>
            <person name="Haridas S."/>
            <person name="Albert R."/>
            <person name="Binder M."/>
            <person name="Bloem J."/>
            <person name="Labutti K."/>
            <person name="Salamov A."/>
            <person name="Andreopoulos B."/>
            <person name="Baker S."/>
            <person name="Barry K."/>
            <person name="Bills G."/>
            <person name="Bluhm B."/>
            <person name="Cannon C."/>
            <person name="Castanera R."/>
            <person name="Culley D."/>
            <person name="Daum C."/>
            <person name="Ezra D."/>
            <person name="Gonzalez J."/>
            <person name="Henrissat B."/>
            <person name="Kuo A."/>
            <person name="Liang C."/>
            <person name="Lipzen A."/>
            <person name="Lutzoni F."/>
            <person name="Magnuson J."/>
            <person name="Mondo S."/>
            <person name="Nolan M."/>
            <person name="Ohm R."/>
            <person name="Pangilinan J."/>
            <person name="Park H.-J."/>
            <person name="Ramirez L."/>
            <person name="Alfaro M."/>
            <person name="Sun H."/>
            <person name="Tritt A."/>
            <person name="Yoshinaga Y."/>
            <person name="Zwiers L.-H."/>
            <person name="Turgeon B."/>
            <person name="Goodwin S."/>
            <person name="Spatafora J."/>
            <person name="Crous P."/>
            <person name="Grigoriev I."/>
        </authorList>
    </citation>
    <scope>NUCLEOTIDE SEQUENCE</scope>
    <source>
        <strain evidence="3">CBS 130266</strain>
    </source>
</reference>
<comment type="caution">
    <text evidence="3">The sequence shown here is derived from an EMBL/GenBank/DDBJ whole genome shotgun (WGS) entry which is preliminary data.</text>
</comment>
<dbReference type="Pfam" id="PF03969">
    <property type="entry name" value="AFG1_ATPase"/>
    <property type="match status" value="1"/>
</dbReference>
<dbReference type="Proteomes" id="UP000800235">
    <property type="component" value="Unassembled WGS sequence"/>
</dbReference>
<protein>
    <submittedName>
        <fullName evidence="3">Uncharacterized protein</fullName>
    </submittedName>
</protein>
<keyword evidence="2" id="KW-0067">ATP-binding</keyword>
<dbReference type="PANTHER" id="PTHR12169:SF6">
    <property type="entry name" value="AFG1-LIKE ATPASE"/>
    <property type="match status" value="1"/>
</dbReference>
<dbReference type="AlphaFoldDB" id="A0A9P4NF09"/>
<dbReference type="GO" id="GO:0005739">
    <property type="term" value="C:mitochondrion"/>
    <property type="evidence" value="ECO:0007669"/>
    <property type="project" value="TreeGrafter"/>
</dbReference>
<dbReference type="EMBL" id="MU007129">
    <property type="protein sequence ID" value="KAF2418402.1"/>
    <property type="molecule type" value="Genomic_DNA"/>
</dbReference>
<organism evidence="3 4">
    <name type="scientific">Tothia fuscella</name>
    <dbReference type="NCBI Taxonomy" id="1048955"/>
    <lineage>
        <taxon>Eukaryota</taxon>
        <taxon>Fungi</taxon>
        <taxon>Dikarya</taxon>
        <taxon>Ascomycota</taxon>
        <taxon>Pezizomycotina</taxon>
        <taxon>Dothideomycetes</taxon>
        <taxon>Pleosporomycetidae</taxon>
        <taxon>Venturiales</taxon>
        <taxon>Cylindrosympodiaceae</taxon>
        <taxon>Tothia</taxon>
    </lineage>
</organism>
<evidence type="ECO:0000256" key="1">
    <source>
        <dbReference type="ARBA" id="ARBA00022741"/>
    </source>
</evidence>
<dbReference type="InterPro" id="IPR005654">
    <property type="entry name" value="ATPase_AFG1-like"/>
</dbReference>
<dbReference type="GO" id="GO:0005524">
    <property type="term" value="F:ATP binding"/>
    <property type="evidence" value="ECO:0007669"/>
    <property type="project" value="UniProtKB-KW"/>
</dbReference>